<evidence type="ECO:0000256" key="8">
    <source>
        <dbReference type="ARBA" id="ARBA00022989"/>
    </source>
</evidence>
<dbReference type="GO" id="GO:0005789">
    <property type="term" value="C:endoplasmic reticulum membrane"/>
    <property type="evidence" value="ECO:0007669"/>
    <property type="project" value="UniProtKB-SubCell"/>
</dbReference>
<evidence type="ECO:0000256" key="9">
    <source>
        <dbReference type="ARBA" id="ARBA00023136"/>
    </source>
</evidence>
<evidence type="ECO:0000256" key="7">
    <source>
        <dbReference type="ARBA" id="ARBA00022824"/>
    </source>
</evidence>
<evidence type="ECO:0000313" key="12">
    <source>
        <dbReference type="EMBL" id="CCO15417.1"/>
    </source>
</evidence>
<dbReference type="EMBL" id="FO082276">
    <property type="protein sequence ID" value="CCO15417.1"/>
    <property type="molecule type" value="Genomic_DNA"/>
</dbReference>
<dbReference type="AlphaFoldDB" id="K8EBV8"/>
<sequence length="669" mass="75071">MSSTTKLKTRTTRKDANEKNENKISSHSRLFLVLLTFRVSSAFHNLIHDCDETFQTIEPVHFLLCDIGLQSWELSGKYKLRSYLYVLLHAWIGLPARFLLGCGGGKEVAFYAIRVLLAILSARGDCFLVEECLKIEPKIGATVLLVLSFATGAYVSSTAMLPNSFAMMCVTRAVASSIEYANFRATRDEFGECIAKEEVKKKKKKEKVSDDEEEDGDDVVVEETLVIESRAMERACMWCVVGVLLGWPFAGVACVPIGALSMWMVSAWRTAKAIVLPAVVLFCLSTLCDTFFYGGFSNGILKTEWTSSLVNIVKYNVRGSGGSELYGTENWSFYLRNLALHFNVAFPLAFVAPIMALFSHAFQRILEAKQKKTKASSSTSKRRKVPWLALLFCALPFHVALVFFSLMPHKEERFLYIVYGPLALSTGITVAAIFDTFKTFSRVIKRAKIGQFIKSSQRAFSLLGALLGVLSLMLFIVLSASRTFALITYYGAPIEVYASLPVNPLEWLPDKRPSDDINVCVGDEWYRFPSHFHLPNEKYRIRFIKGAFNGALPMYFESAAGKGTAGAPVGLNDKNQAHVNQWFFPNASSPCDFLVETDETNDSQKYFKAEPNDYGWDVVRSLPFLDNSKSTDFLARTLYIPVYSEKHNVFTKYYLKVRTKNIASGKSLY</sequence>
<evidence type="ECO:0000256" key="6">
    <source>
        <dbReference type="ARBA" id="ARBA00022692"/>
    </source>
</evidence>
<evidence type="ECO:0000256" key="11">
    <source>
        <dbReference type="SAM" id="MobiDB-lite"/>
    </source>
</evidence>
<evidence type="ECO:0000313" key="13">
    <source>
        <dbReference type="Proteomes" id="UP000198341"/>
    </source>
</evidence>
<dbReference type="GO" id="GO:0006487">
    <property type="term" value="P:protein N-linked glycosylation"/>
    <property type="evidence" value="ECO:0007669"/>
    <property type="project" value="TreeGrafter"/>
</dbReference>
<reference evidence="12 13" key="1">
    <citation type="submission" date="2011-10" db="EMBL/GenBank/DDBJ databases">
        <authorList>
            <person name="Genoscope - CEA"/>
        </authorList>
    </citation>
    <scope>NUCLEOTIDE SEQUENCE [LARGE SCALE GENOMIC DNA]</scope>
    <source>
        <strain evidence="12 13">RCC 1105</strain>
    </source>
</reference>
<evidence type="ECO:0000256" key="4">
    <source>
        <dbReference type="ARBA" id="ARBA00022676"/>
    </source>
</evidence>
<dbReference type="PANTHER" id="PTHR22760:SF2">
    <property type="entry name" value="ALPHA-1,2-MANNOSYLTRANSFERASE ALG9"/>
    <property type="match status" value="1"/>
</dbReference>
<feature type="transmembrane region" description="Helical" evidence="10">
    <location>
        <begin position="141"/>
        <end position="161"/>
    </location>
</feature>
<keyword evidence="8 10" id="KW-1133">Transmembrane helix</keyword>
<keyword evidence="6 10" id="KW-0812">Transmembrane</keyword>
<comment type="subcellular location">
    <subcellularLocation>
        <location evidence="1 10">Endoplasmic reticulum membrane</location>
        <topology evidence="1 10">Multi-pass membrane protein</topology>
    </subcellularLocation>
</comment>
<feature type="transmembrane region" description="Helical" evidence="10">
    <location>
        <begin position="235"/>
        <end position="261"/>
    </location>
</feature>
<feature type="transmembrane region" description="Helical" evidence="10">
    <location>
        <begin position="387"/>
        <end position="408"/>
    </location>
</feature>
<dbReference type="PANTHER" id="PTHR22760">
    <property type="entry name" value="GLYCOSYLTRANSFERASE"/>
    <property type="match status" value="1"/>
</dbReference>
<dbReference type="Proteomes" id="UP000198341">
    <property type="component" value="Chromosome 3"/>
</dbReference>
<evidence type="ECO:0000256" key="2">
    <source>
        <dbReference type="ARBA" id="ARBA00004922"/>
    </source>
</evidence>
<dbReference type="GeneID" id="19016677"/>
<evidence type="ECO:0000256" key="3">
    <source>
        <dbReference type="ARBA" id="ARBA00007063"/>
    </source>
</evidence>
<keyword evidence="9 10" id="KW-0472">Membrane</keyword>
<dbReference type="UniPathway" id="UPA00378"/>
<dbReference type="KEGG" id="bpg:Bathy03g01390"/>
<dbReference type="Pfam" id="PF03901">
    <property type="entry name" value="Glyco_transf_22"/>
    <property type="match status" value="1"/>
</dbReference>
<name>K8EBV8_9CHLO</name>
<keyword evidence="5" id="KW-0808">Transferase</keyword>
<dbReference type="OrthoDB" id="497541at2759"/>
<dbReference type="STRING" id="41875.K8EBV8"/>
<feature type="transmembrane region" description="Helical" evidence="10">
    <location>
        <begin position="273"/>
        <end position="296"/>
    </location>
</feature>
<dbReference type="GO" id="GO:0000026">
    <property type="term" value="F:alpha-1,2-mannosyltransferase activity"/>
    <property type="evidence" value="ECO:0007669"/>
    <property type="project" value="TreeGrafter"/>
</dbReference>
<evidence type="ECO:0000256" key="5">
    <source>
        <dbReference type="ARBA" id="ARBA00022679"/>
    </source>
</evidence>
<feature type="transmembrane region" description="Helical" evidence="10">
    <location>
        <begin position="458"/>
        <end position="478"/>
    </location>
</feature>
<dbReference type="InterPro" id="IPR005599">
    <property type="entry name" value="GPI_mannosylTrfase"/>
</dbReference>
<protein>
    <recommendedName>
        <fullName evidence="10">Mannosyltransferase</fullName>
        <ecNumber evidence="10">2.4.1.-</ecNumber>
    </recommendedName>
</protein>
<keyword evidence="7 10" id="KW-0256">Endoplasmic reticulum</keyword>
<accession>K8EBV8</accession>
<organism evidence="12 13">
    <name type="scientific">Bathycoccus prasinos</name>
    <dbReference type="NCBI Taxonomy" id="41875"/>
    <lineage>
        <taxon>Eukaryota</taxon>
        <taxon>Viridiplantae</taxon>
        <taxon>Chlorophyta</taxon>
        <taxon>Mamiellophyceae</taxon>
        <taxon>Mamiellales</taxon>
        <taxon>Bathycoccaceae</taxon>
        <taxon>Bathycoccus</taxon>
    </lineage>
</organism>
<dbReference type="eggNOG" id="KOG2515">
    <property type="taxonomic scope" value="Eukaryota"/>
</dbReference>
<feature type="transmembrane region" description="Helical" evidence="10">
    <location>
        <begin position="344"/>
        <end position="366"/>
    </location>
</feature>
<dbReference type="RefSeq" id="XP_007513980.1">
    <property type="nucleotide sequence ID" value="XM_007513918.1"/>
</dbReference>
<feature type="region of interest" description="Disordered" evidence="11">
    <location>
        <begin position="1"/>
        <end position="21"/>
    </location>
</feature>
<proteinExistence type="inferred from homology"/>
<comment type="similarity">
    <text evidence="3 10">Belongs to the glycosyltransferase 22 family.</text>
</comment>
<feature type="transmembrane region" description="Helical" evidence="10">
    <location>
        <begin position="414"/>
        <end position="437"/>
    </location>
</feature>
<evidence type="ECO:0000256" key="10">
    <source>
        <dbReference type="RuleBase" id="RU363075"/>
    </source>
</evidence>
<gene>
    <name evidence="12" type="ORF">Bathy03g01390</name>
</gene>
<evidence type="ECO:0000256" key="1">
    <source>
        <dbReference type="ARBA" id="ARBA00004477"/>
    </source>
</evidence>
<keyword evidence="4 10" id="KW-0328">Glycosyltransferase</keyword>
<comment type="pathway">
    <text evidence="2">Protein modification; protein glycosylation.</text>
</comment>
<dbReference type="EC" id="2.4.1.-" evidence="10"/>
<feature type="compositionally biased region" description="Basic and acidic residues" evidence="11">
    <location>
        <begin position="12"/>
        <end position="21"/>
    </location>
</feature>
<keyword evidence="13" id="KW-1185">Reference proteome</keyword>